<dbReference type="AlphaFoldDB" id="A0A1H5V5Z9"/>
<dbReference type="RefSeq" id="WP_103905414.1">
    <property type="nucleotide sequence ID" value="NZ_CP049246.1"/>
</dbReference>
<dbReference type="Pfam" id="PF12705">
    <property type="entry name" value="PDDEXK_1"/>
    <property type="match status" value="1"/>
</dbReference>
<dbReference type="OrthoDB" id="9762792at2"/>
<keyword evidence="3" id="KW-1185">Reference proteome</keyword>
<feature type="domain" description="PD-(D/E)XK endonuclease-like" evidence="1">
    <location>
        <begin position="662"/>
        <end position="941"/>
    </location>
</feature>
<evidence type="ECO:0000259" key="1">
    <source>
        <dbReference type="Pfam" id="PF12705"/>
    </source>
</evidence>
<protein>
    <submittedName>
        <fullName evidence="2">PD-(D/E)XK nuclease superfamily protein</fullName>
    </submittedName>
</protein>
<dbReference type="Gene3D" id="3.90.320.10">
    <property type="match status" value="1"/>
</dbReference>
<dbReference type="InterPro" id="IPR038726">
    <property type="entry name" value="PDDEXK_AddAB-type"/>
</dbReference>
<organism evidence="2 3">
    <name type="scientific">Sphingobacterium lactis</name>
    <dbReference type="NCBI Taxonomy" id="797291"/>
    <lineage>
        <taxon>Bacteria</taxon>
        <taxon>Pseudomonadati</taxon>
        <taxon>Bacteroidota</taxon>
        <taxon>Sphingobacteriia</taxon>
        <taxon>Sphingobacteriales</taxon>
        <taxon>Sphingobacteriaceae</taxon>
        <taxon>Sphingobacterium</taxon>
    </lineage>
</organism>
<dbReference type="EMBL" id="FNUT01000003">
    <property type="protein sequence ID" value="SEF82749.1"/>
    <property type="molecule type" value="Genomic_DNA"/>
</dbReference>
<proteinExistence type="predicted"/>
<evidence type="ECO:0000313" key="3">
    <source>
        <dbReference type="Proteomes" id="UP000236731"/>
    </source>
</evidence>
<evidence type="ECO:0000313" key="2">
    <source>
        <dbReference type="EMBL" id="SEF82749.1"/>
    </source>
</evidence>
<sequence>MEKPFLRLVAEDIQQRFGKDISDIAIVFNNKRPITYLKKHLVDVFGQAIWSPQFFTIQEFLSRSTEDVQASALTQFFYLFELHNALLIKEGREPELLEEFYPIAEKILSDFGQLDYDLVPVDQIYMELHDTTAIDLAFQHFTPEQQEFIRQFWQSFSMKGHTAVQQRFLSLWKKLPVLYKELKEKLKSEKQTNHPTIYRELAEGKAQHQQFHKDFKQILFVGFNALNRAEAKLFKQWQDEGLALFYFDADAHYLDDKMQEAGLFIRRNLEQTGLINALGDVPNIIGNRNTEVHLYQSLGKNSEAKLLHDVLEKQLTEEQYGQESAAVLLADESLLVPLLQSLPQMDINITTGYPLIQSPIFGLFDLWMETQQLISHQKKEKIPYQLLETFISHPLSKVSPQQKQSIQRESAEKQLFEIQVAEIDVSSSALPKFFKPLNHPSELIPTMVHLIDELLMTIASNGRIRQIESNLLIETKKVLNQLHLGFAHLGPLSISFQIGLIRKAIASINSAIEGDQLKGLQIMGLLESRCLNFDHVYILGANEGILPKTSSGATFLPNNLRKAYGLPVLENQDALSAYLFYRHFQFSHDIHVFYNGIVDESSTGEESRFIKQMEFETPLQFIKHTQQQPLLFPTQPEELIIPKKDEIWEQLYQTYIVRRKALSASAFTTYLQSPLQFFLKYVADIKEPPSISQEFEMNKLGTVIHECMEKLLTPLLDVKDFTPTQELKAALERVDQQVLQEIGIIYLTDFKTLDELNSLQRIMHKIATEYIKMYLQYDMDQYESIRIVELENDEDYFLDFPIEIQGKQETIKLYGIIDRVDEVIDRNGVRKLRIVDYKTGSDQVLFTNLDKVFAANTDNKALLQTLFYAYVYEQKSGLKGLEPHLYVARRMREDGTLFRNKSGSMTFDDFFLEDQKQVFVGFLREQLEELFNPEVPFKHNPDAVVYPSDPYTLFYRYSTEEKASEEA</sequence>
<gene>
    <name evidence="2" type="ORF">SAMN05421877_10327</name>
</gene>
<dbReference type="Proteomes" id="UP000236731">
    <property type="component" value="Unassembled WGS sequence"/>
</dbReference>
<name>A0A1H5V5Z9_9SPHI</name>
<dbReference type="SUPFAM" id="SSF52540">
    <property type="entry name" value="P-loop containing nucleoside triphosphate hydrolases"/>
    <property type="match status" value="1"/>
</dbReference>
<accession>A0A1H5V5Z9</accession>
<dbReference type="InterPro" id="IPR011604">
    <property type="entry name" value="PDDEXK-like_dom_sf"/>
</dbReference>
<reference evidence="3" key="1">
    <citation type="submission" date="2016-10" db="EMBL/GenBank/DDBJ databases">
        <authorList>
            <person name="Varghese N."/>
            <person name="Submissions S."/>
        </authorList>
    </citation>
    <scope>NUCLEOTIDE SEQUENCE [LARGE SCALE GENOMIC DNA]</scope>
    <source>
        <strain evidence="3">DSM 22361</strain>
    </source>
</reference>
<dbReference type="InterPro" id="IPR027417">
    <property type="entry name" value="P-loop_NTPase"/>
</dbReference>